<accession>F0X974</accession>
<dbReference type="PANTHER" id="PTHR38789:SF1">
    <property type="entry name" value="GLUCOSE-REPRESSIBLE GENE PROTEIN-RELATED"/>
    <property type="match status" value="1"/>
</dbReference>
<dbReference type="eggNOG" id="ENOG502S6FD">
    <property type="taxonomic scope" value="Eukaryota"/>
</dbReference>
<protein>
    <submittedName>
        <fullName evidence="2">Glucose-repressible protein</fullName>
    </submittedName>
</protein>
<evidence type="ECO:0000313" key="2">
    <source>
        <dbReference type="EMBL" id="EFX05357.1"/>
    </source>
</evidence>
<evidence type="ECO:0000256" key="1">
    <source>
        <dbReference type="SAM" id="MobiDB-lite"/>
    </source>
</evidence>
<feature type="compositionally biased region" description="Polar residues" evidence="1">
    <location>
        <begin position="29"/>
        <end position="40"/>
    </location>
</feature>
<organism evidence="3">
    <name type="scientific">Grosmannia clavigera (strain kw1407 / UAMH 11150)</name>
    <name type="common">Blue stain fungus</name>
    <name type="synonym">Graphiocladiella clavigera</name>
    <dbReference type="NCBI Taxonomy" id="655863"/>
    <lineage>
        <taxon>Eukaryota</taxon>
        <taxon>Fungi</taxon>
        <taxon>Dikarya</taxon>
        <taxon>Ascomycota</taxon>
        <taxon>Pezizomycotina</taxon>
        <taxon>Sordariomycetes</taxon>
        <taxon>Sordariomycetidae</taxon>
        <taxon>Ophiostomatales</taxon>
        <taxon>Ophiostomataceae</taxon>
        <taxon>Leptographium</taxon>
    </lineage>
</organism>
<dbReference type="GeneID" id="25976525"/>
<name>F0X974_GROCL</name>
<dbReference type="InterPro" id="IPR020100">
    <property type="entry name" value="Glc-repressible_Grg1"/>
</dbReference>
<proteinExistence type="predicted"/>
<keyword evidence="3" id="KW-1185">Reference proteome</keyword>
<evidence type="ECO:0000313" key="3">
    <source>
        <dbReference type="Proteomes" id="UP000007796"/>
    </source>
</evidence>
<sequence>MDTLKQAGNFVSDKVNSATAGTAKEANKNVASDSNQSIGTRAQAGVDAVKNKATETKHDTSAEANKQAATH</sequence>
<dbReference type="STRING" id="655863.F0X974"/>
<dbReference type="AlphaFoldDB" id="F0X974"/>
<feature type="compositionally biased region" description="Basic and acidic residues" evidence="1">
    <location>
        <begin position="49"/>
        <end position="61"/>
    </location>
</feature>
<dbReference type="Pfam" id="PF11034">
    <property type="entry name" value="Grg1"/>
    <property type="match status" value="1"/>
</dbReference>
<feature type="region of interest" description="Disordered" evidence="1">
    <location>
        <begin position="1"/>
        <end position="71"/>
    </location>
</feature>
<feature type="compositionally biased region" description="Polar residues" evidence="1">
    <location>
        <begin position="62"/>
        <end position="71"/>
    </location>
</feature>
<dbReference type="OrthoDB" id="10039103at2759"/>
<dbReference type="InParanoid" id="F0X974"/>
<dbReference type="HOGENOM" id="CLU_179513_1_0_1"/>
<reference evidence="2 3" key="1">
    <citation type="journal article" date="2011" name="Proc. Natl. Acad. Sci. U.S.A.">
        <title>Genome and transcriptome analyses of the mountain pine beetle-fungal symbiont Grosmannia clavigera, a lodgepole pine pathogen.</title>
        <authorList>
            <person name="DiGuistini S."/>
            <person name="Wang Y."/>
            <person name="Liao N.Y."/>
            <person name="Taylor G."/>
            <person name="Tanguay P."/>
            <person name="Feau N."/>
            <person name="Henrissat B."/>
            <person name="Chan S.K."/>
            <person name="Hesse-Orce U."/>
            <person name="Alamouti S.M."/>
            <person name="Tsui C.K.M."/>
            <person name="Docking R.T."/>
            <person name="Levasseur A."/>
            <person name="Haridas S."/>
            <person name="Robertson G."/>
            <person name="Birol I."/>
            <person name="Holt R.A."/>
            <person name="Marra M.A."/>
            <person name="Hamelin R.C."/>
            <person name="Hirst M."/>
            <person name="Jones S.J.M."/>
            <person name="Bohlmann J."/>
            <person name="Breuil C."/>
        </authorList>
    </citation>
    <scope>NUCLEOTIDE SEQUENCE [LARGE SCALE GENOMIC DNA]</scope>
    <source>
        <strain evidence="3">kw1407 / UAMH 11150</strain>
    </source>
</reference>
<dbReference type="PANTHER" id="PTHR38789">
    <property type="entry name" value="REPRESSIBLE PROTEIN GRG1, PUTATIVE (AFU_ORTHOLOGUE AFUA_5G14210)-RELATED"/>
    <property type="match status" value="1"/>
</dbReference>
<dbReference type="Proteomes" id="UP000007796">
    <property type="component" value="Unassembled WGS sequence"/>
</dbReference>
<dbReference type="EMBL" id="GL629735">
    <property type="protein sequence ID" value="EFX05357.1"/>
    <property type="molecule type" value="Genomic_DNA"/>
</dbReference>
<dbReference type="RefSeq" id="XP_014174839.1">
    <property type="nucleotide sequence ID" value="XM_014319364.1"/>
</dbReference>
<gene>
    <name evidence="2" type="ORF">CMQ_3426</name>
</gene>